<keyword evidence="1" id="KW-0175">Coiled coil</keyword>
<feature type="compositionally biased region" description="Low complexity" evidence="2">
    <location>
        <begin position="26"/>
        <end position="55"/>
    </location>
</feature>
<protein>
    <recommendedName>
        <fullName evidence="5">DUF349 domain-containing protein</fullName>
    </recommendedName>
</protein>
<feature type="region of interest" description="Disordered" evidence="2">
    <location>
        <begin position="1"/>
        <end position="76"/>
    </location>
</feature>
<evidence type="ECO:0000313" key="3">
    <source>
        <dbReference type="EMBL" id="GGF46848.1"/>
    </source>
</evidence>
<dbReference type="AlphaFoldDB" id="A0A917BI88"/>
<organism evidence="3 4">
    <name type="scientific">Ornithinimicrobium tianjinense</name>
    <dbReference type="NCBI Taxonomy" id="1195761"/>
    <lineage>
        <taxon>Bacteria</taxon>
        <taxon>Bacillati</taxon>
        <taxon>Actinomycetota</taxon>
        <taxon>Actinomycetes</taxon>
        <taxon>Micrococcales</taxon>
        <taxon>Ornithinimicrobiaceae</taxon>
        <taxon>Ornithinimicrobium</taxon>
    </lineage>
</organism>
<evidence type="ECO:0000256" key="1">
    <source>
        <dbReference type="SAM" id="Coils"/>
    </source>
</evidence>
<evidence type="ECO:0008006" key="5">
    <source>
        <dbReference type="Google" id="ProtNLM"/>
    </source>
</evidence>
<feature type="coiled-coil region" evidence="1">
    <location>
        <begin position="342"/>
        <end position="451"/>
    </location>
</feature>
<reference evidence="3" key="1">
    <citation type="journal article" date="2014" name="Int. J. Syst. Evol. Microbiol.">
        <title>Complete genome sequence of Corynebacterium casei LMG S-19264T (=DSM 44701T), isolated from a smear-ripened cheese.</title>
        <authorList>
            <consortium name="US DOE Joint Genome Institute (JGI-PGF)"/>
            <person name="Walter F."/>
            <person name="Albersmeier A."/>
            <person name="Kalinowski J."/>
            <person name="Ruckert C."/>
        </authorList>
    </citation>
    <scope>NUCLEOTIDE SEQUENCE</scope>
    <source>
        <strain evidence="3">CGMCC 1.12160</strain>
    </source>
</reference>
<gene>
    <name evidence="3" type="ORF">GCM10011366_13250</name>
</gene>
<comment type="caution">
    <text evidence="3">The sequence shown here is derived from an EMBL/GenBank/DDBJ whole genome shotgun (WGS) entry which is preliminary data.</text>
</comment>
<dbReference type="Proteomes" id="UP000605670">
    <property type="component" value="Unassembled WGS sequence"/>
</dbReference>
<reference evidence="3" key="2">
    <citation type="submission" date="2020-09" db="EMBL/GenBank/DDBJ databases">
        <authorList>
            <person name="Sun Q."/>
            <person name="Zhou Y."/>
        </authorList>
    </citation>
    <scope>NUCLEOTIDE SEQUENCE</scope>
    <source>
        <strain evidence="3">CGMCC 1.12160</strain>
    </source>
</reference>
<dbReference type="InterPro" id="IPR007139">
    <property type="entry name" value="DUF349"/>
</dbReference>
<evidence type="ECO:0000256" key="2">
    <source>
        <dbReference type="SAM" id="MobiDB-lite"/>
    </source>
</evidence>
<dbReference type="Pfam" id="PF03993">
    <property type="entry name" value="DUF349"/>
    <property type="match status" value="3"/>
</dbReference>
<evidence type="ECO:0000313" key="4">
    <source>
        <dbReference type="Proteomes" id="UP000605670"/>
    </source>
</evidence>
<name>A0A917BI88_9MICO</name>
<sequence length="479" mass="52055">MVALAVERGQPAVSEQTPKPVPTPSPAMFAARKAAAPRPAQPEGGETAAGAQAPTTAPPALPQPSDSARHGRVGEDGTVYVIAADGSERAVGSYPDATPEEALAYFARKYDELAATAGLLAQRVAHTDVSAHDARQSLAHLKEQIGDAHVVGDIAALEATVASLEEAIASRSAVEAEQRAAAKAEAATQREALVAEAETIAATDPSAMQWKQASARVRELLEEWKSHQRSGPRLDKDVEAQLWKRFSHARTTFDKARKAWFARLDEEHGQARSVKEKLVNEAEALAGSTDWGATAGAFKRLMQDWKRAGRASRADDDALWQRFKAAQDSFFDAKDAVVAAEEAEYSENLKVKEELLAQAEALTIDEANLESAKAELRRIQDRWDAAGKVPRNDIRRVEGRLRAVEQQVRDIEDKQWRRSDPELTARAQSMAEQLERQVQGLESDLAAARAAGEDKRVTALEAELATKKLWLDSARGSLS</sequence>
<proteinExistence type="predicted"/>
<dbReference type="EMBL" id="BMEM01000001">
    <property type="protein sequence ID" value="GGF46848.1"/>
    <property type="molecule type" value="Genomic_DNA"/>
</dbReference>
<keyword evidence="4" id="KW-1185">Reference proteome</keyword>
<accession>A0A917BI88</accession>